<comment type="caution">
    <text evidence="1">The sequence shown here is derived from an EMBL/GenBank/DDBJ whole genome shotgun (WGS) entry which is preliminary data.</text>
</comment>
<dbReference type="GO" id="GO:0016787">
    <property type="term" value="F:hydrolase activity"/>
    <property type="evidence" value="ECO:0007669"/>
    <property type="project" value="UniProtKB-KW"/>
</dbReference>
<keyword evidence="2" id="KW-1185">Reference proteome</keyword>
<evidence type="ECO:0000313" key="1">
    <source>
        <dbReference type="EMBL" id="PXA66985.1"/>
    </source>
</evidence>
<dbReference type="InterPro" id="IPR052025">
    <property type="entry name" value="Xyloglucanase_GH74"/>
</dbReference>
<evidence type="ECO:0000313" key="2">
    <source>
        <dbReference type="Proteomes" id="UP000246303"/>
    </source>
</evidence>
<dbReference type="AlphaFoldDB" id="A0A2V3DU80"/>
<dbReference type="Gene3D" id="2.130.10.10">
    <property type="entry name" value="YVTN repeat-like/Quinoprotein amine dehydrogenase"/>
    <property type="match status" value="1"/>
</dbReference>
<dbReference type="CDD" id="cd15482">
    <property type="entry name" value="Sialidase_non-viral"/>
    <property type="match status" value="1"/>
</dbReference>
<dbReference type="PANTHER" id="PTHR43739:SF5">
    <property type="entry name" value="EXO-ALPHA-SIALIDASE"/>
    <property type="match status" value="1"/>
</dbReference>
<dbReference type="GO" id="GO:0010411">
    <property type="term" value="P:xyloglucan metabolic process"/>
    <property type="evidence" value="ECO:0007669"/>
    <property type="project" value="TreeGrafter"/>
</dbReference>
<dbReference type="EMBL" id="QHLZ01000002">
    <property type="protein sequence ID" value="PXA66985.1"/>
    <property type="molecule type" value="Genomic_DNA"/>
</dbReference>
<organism evidence="1 2">
    <name type="scientific">Arthrobacter psychrochitiniphilus</name>
    <dbReference type="NCBI Taxonomy" id="291045"/>
    <lineage>
        <taxon>Bacteria</taxon>
        <taxon>Bacillati</taxon>
        <taxon>Actinomycetota</taxon>
        <taxon>Actinomycetes</taxon>
        <taxon>Micrococcales</taxon>
        <taxon>Micrococcaceae</taxon>
        <taxon>Arthrobacter</taxon>
    </lineage>
</organism>
<dbReference type="PANTHER" id="PTHR43739">
    <property type="entry name" value="XYLOGLUCANASE (EUROFUNG)"/>
    <property type="match status" value="1"/>
</dbReference>
<sequence>MKNSAGAQTEHSGTTHLLAVGTKKGLWLGTSSDRQNYVFTGPHFLMAEIPSIAIDTREGRTRILVGLRSEHWGPTVAHSDDLGATWDEPERGAITFPPDTGSALERVWQIQPDSADRPGVVWAGCEPISVWKSTDNGEHFELNRGLWDHPHRTEWGAGYGGAAAHTVLPSPADPTTIHVAMSTGGVYRSTDGGASWQPRNNGIGASFMPVDTPEFGQCVHKIARDSNQPEVLFAQNHGGVYRSANNGDSWDNIAQGLPADFGFTILTHPHRSDTAWVIPIKADAERIPPEGKLAVHRTDDGGASWTSFTDGLLEPECNVVLRDAAAVDAASPVGLFFGTRGGTVYASADEGESFVPVLRQLPDVLCVRAAGIEL</sequence>
<proteinExistence type="predicted"/>
<protein>
    <submittedName>
        <fullName evidence="1">Glycosyl hydrolase</fullName>
    </submittedName>
</protein>
<dbReference type="OrthoDB" id="9764804at2"/>
<dbReference type="RefSeq" id="WP_110105298.1">
    <property type="nucleotide sequence ID" value="NZ_JACBZZ010000001.1"/>
</dbReference>
<gene>
    <name evidence="1" type="ORF">CVS29_05430</name>
</gene>
<name>A0A2V3DU80_9MICC</name>
<dbReference type="InterPro" id="IPR015943">
    <property type="entry name" value="WD40/YVTN_repeat-like_dom_sf"/>
</dbReference>
<accession>A0A2V3DU80</accession>
<reference evidence="1 2" key="1">
    <citation type="submission" date="2018-05" db="EMBL/GenBank/DDBJ databases">
        <title>Genetic diversity of glacier-inhabiting Cryobacterium bacteria in China and description of Cryobacterium mengkeensis sp. nov. and Arthrobacter glacialis sp. nov.</title>
        <authorList>
            <person name="Liu Q."/>
            <person name="Xin Y.-H."/>
        </authorList>
    </citation>
    <scope>NUCLEOTIDE SEQUENCE [LARGE SCALE GENOMIC DNA]</scope>
    <source>
        <strain evidence="1 2">GP3</strain>
    </source>
</reference>
<dbReference type="Proteomes" id="UP000246303">
    <property type="component" value="Unassembled WGS sequence"/>
</dbReference>
<dbReference type="SUPFAM" id="SSF110296">
    <property type="entry name" value="Oligoxyloglucan reducing end-specific cellobiohydrolase"/>
    <property type="match status" value="1"/>
</dbReference>
<keyword evidence="1" id="KW-0378">Hydrolase</keyword>